<feature type="chain" id="PRO_5019149103" description="Legume lectin domain-containing protein" evidence="2">
    <location>
        <begin position="29"/>
        <end position="194"/>
    </location>
</feature>
<dbReference type="STRING" id="3818.A0A445EV14"/>
<dbReference type="EMBL" id="SDMP01000001">
    <property type="protein sequence ID" value="RYR79348.1"/>
    <property type="molecule type" value="Genomic_DNA"/>
</dbReference>
<dbReference type="OrthoDB" id="769005at2759"/>
<accession>A0A445EV14</accession>
<keyword evidence="2" id="KW-0732">Signal</keyword>
<name>A0A445EV14_ARAHY</name>
<proteinExistence type="predicted"/>
<comment type="caution">
    <text evidence="3">The sequence shown here is derived from an EMBL/GenBank/DDBJ whole genome shotgun (WGS) entry which is preliminary data.</text>
</comment>
<keyword evidence="4" id="KW-1185">Reference proteome</keyword>
<keyword evidence="1" id="KW-0812">Transmembrane</keyword>
<evidence type="ECO:0000256" key="2">
    <source>
        <dbReference type="SAM" id="SignalP"/>
    </source>
</evidence>
<evidence type="ECO:0000256" key="1">
    <source>
        <dbReference type="SAM" id="Phobius"/>
    </source>
</evidence>
<keyword evidence="1" id="KW-1133">Transmembrane helix</keyword>
<dbReference type="AlphaFoldDB" id="A0A445EV14"/>
<evidence type="ECO:0000313" key="3">
    <source>
        <dbReference type="EMBL" id="RYR79348.1"/>
    </source>
</evidence>
<reference evidence="3 4" key="1">
    <citation type="submission" date="2019-01" db="EMBL/GenBank/DDBJ databases">
        <title>Sequencing of cultivated peanut Arachis hypogaea provides insights into genome evolution and oil improvement.</title>
        <authorList>
            <person name="Chen X."/>
        </authorList>
    </citation>
    <scope>NUCLEOTIDE SEQUENCE [LARGE SCALE GENOMIC DNA]</scope>
    <source>
        <strain evidence="4">cv. Fuhuasheng</strain>
        <tissue evidence="3">Leaves</tissue>
    </source>
</reference>
<dbReference type="Proteomes" id="UP000289738">
    <property type="component" value="Chromosome A01"/>
</dbReference>
<feature type="signal peptide" evidence="2">
    <location>
        <begin position="1"/>
        <end position="28"/>
    </location>
</feature>
<evidence type="ECO:0000313" key="4">
    <source>
        <dbReference type="Proteomes" id="UP000289738"/>
    </source>
</evidence>
<evidence type="ECO:0008006" key="5">
    <source>
        <dbReference type="Google" id="ProtNLM"/>
    </source>
</evidence>
<protein>
    <recommendedName>
        <fullName evidence="5">Legume lectin domain-containing protein</fullName>
    </recommendedName>
</protein>
<organism evidence="3 4">
    <name type="scientific">Arachis hypogaea</name>
    <name type="common">Peanut</name>
    <dbReference type="NCBI Taxonomy" id="3818"/>
    <lineage>
        <taxon>Eukaryota</taxon>
        <taxon>Viridiplantae</taxon>
        <taxon>Streptophyta</taxon>
        <taxon>Embryophyta</taxon>
        <taxon>Tracheophyta</taxon>
        <taxon>Spermatophyta</taxon>
        <taxon>Magnoliopsida</taxon>
        <taxon>eudicotyledons</taxon>
        <taxon>Gunneridae</taxon>
        <taxon>Pentapetalae</taxon>
        <taxon>rosids</taxon>
        <taxon>fabids</taxon>
        <taxon>Fabales</taxon>
        <taxon>Fabaceae</taxon>
        <taxon>Papilionoideae</taxon>
        <taxon>50 kb inversion clade</taxon>
        <taxon>dalbergioids sensu lato</taxon>
        <taxon>Dalbergieae</taxon>
        <taxon>Pterocarpus clade</taxon>
        <taxon>Arachis</taxon>
    </lineage>
</organism>
<feature type="transmembrane region" description="Helical" evidence="1">
    <location>
        <begin position="118"/>
        <end position="146"/>
    </location>
</feature>
<dbReference type="PANTHER" id="PTHR35107">
    <property type="entry name" value="EXPRESSED PROTEIN"/>
    <property type="match status" value="1"/>
</dbReference>
<dbReference type="PANTHER" id="PTHR35107:SF2">
    <property type="entry name" value="EXPRESSED PROTEIN"/>
    <property type="match status" value="1"/>
</dbReference>
<sequence length="194" mass="21160">MAPILRRLPIAAVIFLAVALSATTTATARPCRSFLISSYSIRNPSTNNFATVTVTEIQSLTINTNNHFFKIPFNQNGVVFPLHRRNHHSDLSRASLPRASSGIYGYDFASLRDRTKDILSVVLALLFGFGCGSLVAATMYLLWFVLSGRRFDDLSDDDSHGAEIESFKKFGYVKIPAAEKTAAPPAAAKDSSSV</sequence>
<keyword evidence="1" id="KW-0472">Membrane</keyword>
<gene>
    <name evidence="3" type="ORF">Ahy_A01g004174</name>
</gene>